<dbReference type="PRINTS" id="PR00377">
    <property type="entry name" value="IMPHPHTASES"/>
</dbReference>
<comment type="cofactor">
    <cofactor evidence="4">
        <name>Mg(2+)</name>
        <dbReference type="ChEBI" id="CHEBI:18420"/>
    </cofactor>
</comment>
<dbReference type="PANTHER" id="PTHR20854">
    <property type="entry name" value="INOSITOL MONOPHOSPHATASE"/>
    <property type="match status" value="1"/>
</dbReference>
<proteinExistence type="inferred from homology"/>
<dbReference type="Gene3D" id="3.30.540.10">
    <property type="entry name" value="Fructose-1,6-Bisphosphatase, subunit A, domain 1"/>
    <property type="match status" value="1"/>
</dbReference>
<organism evidence="5 6">
    <name type="scientific">Edaphosphingomonas haloaromaticamans</name>
    <dbReference type="NCBI Taxonomy" id="653954"/>
    <lineage>
        <taxon>Bacteria</taxon>
        <taxon>Pseudomonadati</taxon>
        <taxon>Pseudomonadota</taxon>
        <taxon>Alphaproteobacteria</taxon>
        <taxon>Sphingomonadales</taxon>
        <taxon>Rhizorhabdaceae</taxon>
        <taxon>Edaphosphingomonas</taxon>
    </lineage>
</organism>
<dbReference type="InterPro" id="IPR000760">
    <property type="entry name" value="Inositol_monophosphatase-like"/>
</dbReference>
<comment type="similarity">
    <text evidence="1">Belongs to the inositol monophosphatase superfamily.</text>
</comment>
<dbReference type="GO" id="GO:0007165">
    <property type="term" value="P:signal transduction"/>
    <property type="evidence" value="ECO:0007669"/>
    <property type="project" value="TreeGrafter"/>
</dbReference>
<dbReference type="Gene3D" id="3.40.190.80">
    <property type="match status" value="1"/>
</dbReference>
<dbReference type="Proteomes" id="UP000179467">
    <property type="component" value="Unassembled WGS sequence"/>
</dbReference>
<dbReference type="EC" id="3.1.3.25" evidence="5"/>
<feature type="binding site" evidence="4">
    <location>
        <position position="93"/>
    </location>
    <ligand>
        <name>Mg(2+)</name>
        <dbReference type="ChEBI" id="CHEBI:18420"/>
        <label>2</label>
    </ligand>
</feature>
<sequence>MRDYRQLDSAVSGLMRSVAGAVILPRFRNLASGEIAEKSPGEIVTVADREAEERLAAGLAALDGGVRIVGEEACAADPALLRDLGRGAAWLVDPLDGTANFAAGRQPFGMIIALAVDGVVEAGWLYDPVADRMCHAIRGGGAFIGGRPLRTWPARRRRPIAALATQFMAPELRDDFHRRADGMFDRVPIPRCAAEHYPRLCLMQNDVAMFQRTLPWDHAAGALLLMEAGGRVARWDGGDYRIDDGKAGLLATASPALWEDARAALFEEAEREAVPALAVA</sequence>
<protein>
    <submittedName>
        <fullName evidence="5">Inositol-1-monophosphatase</fullName>
        <ecNumber evidence="5">3.1.3.25</ecNumber>
    </submittedName>
</protein>
<keyword evidence="6" id="KW-1185">Reference proteome</keyword>
<dbReference type="PANTHER" id="PTHR20854:SF4">
    <property type="entry name" value="INOSITOL-1-MONOPHOSPHATASE-RELATED"/>
    <property type="match status" value="1"/>
</dbReference>
<feature type="binding site" evidence="4">
    <location>
        <position position="217"/>
    </location>
    <ligand>
        <name>Mg(2+)</name>
        <dbReference type="ChEBI" id="CHEBI:18420"/>
        <label>1</label>
        <note>catalytic</note>
    </ligand>
</feature>
<keyword evidence="3 4" id="KW-0460">Magnesium</keyword>
<dbReference type="GO" id="GO:0006020">
    <property type="term" value="P:inositol metabolic process"/>
    <property type="evidence" value="ECO:0007669"/>
    <property type="project" value="TreeGrafter"/>
</dbReference>
<dbReference type="InterPro" id="IPR020550">
    <property type="entry name" value="Inositol_monophosphatase_CS"/>
</dbReference>
<dbReference type="AlphaFoldDB" id="A0A1S1H835"/>
<feature type="binding site" evidence="4">
    <location>
        <position position="71"/>
    </location>
    <ligand>
        <name>Mg(2+)</name>
        <dbReference type="ChEBI" id="CHEBI:18420"/>
        <label>1</label>
        <note>catalytic</note>
    </ligand>
</feature>
<dbReference type="SUPFAM" id="SSF56655">
    <property type="entry name" value="Carbohydrate phosphatase"/>
    <property type="match status" value="1"/>
</dbReference>
<feature type="binding site" evidence="4">
    <location>
        <position position="96"/>
    </location>
    <ligand>
        <name>Mg(2+)</name>
        <dbReference type="ChEBI" id="CHEBI:18420"/>
        <label>1</label>
        <note>catalytic</note>
    </ligand>
</feature>
<evidence type="ECO:0000256" key="1">
    <source>
        <dbReference type="ARBA" id="ARBA00009759"/>
    </source>
</evidence>
<evidence type="ECO:0000313" key="5">
    <source>
        <dbReference type="EMBL" id="OHT18205.1"/>
    </source>
</evidence>
<evidence type="ECO:0000313" key="6">
    <source>
        <dbReference type="Proteomes" id="UP000179467"/>
    </source>
</evidence>
<dbReference type="RefSeq" id="WP_070931739.1">
    <property type="nucleotide sequence ID" value="NZ_MIPT01000001.1"/>
</dbReference>
<dbReference type="GO" id="GO:0008934">
    <property type="term" value="F:inositol monophosphate 1-phosphatase activity"/>
    <property type="evidence" value="ECO:0007669"/>
    <property type="project" value="TreeGrafter"/>
</dbReference>
<name>A0A1S1H835_9SPHN</name>
<dbReference type="Pfam" id="PF00459">
    <property type="entry name" value="Inositol_P"/>
    <property type="match status" value="1"/>
</dbReference>
<reference evidence="5 6" key="1">
    <citation type="submission" date="2016-09" db="EMBL/GenBank/DDBJ databases">
        <title>Metabolic pathway, cell adaptation mechanisms and a novel monoxygenase revealed through proteogenomic-transcription analysis of a Sphingomonas haloaromaticamans strain degrading the fungicide ortho-phenylphenol.</title>
        <authorList>
            <person name="Perruchon C."/>
            <person name="Papadopoulou E.S."/>
            <person name="Rousidou C."/>
            <person name="Vasileiadis S."/>
            <person name="Tanou G."/>
            <person name="Amoutzias G."/>
            <person name="Molassiotis A."/>
            <person name="Karpouzas D.G."/>
        </authorList>
    </citation>
    <scope>NUCLEOTIDE SEQUENCE [LARGE SCALE GENOMIC DNA]</scope>
    <source>
        <strain evidence="5 6">P3</strain>
    </source>
</reference>
<evidence type="ECO:0000256" key="2">
    <source>
        <dbReference type="ARBA" id="ARBA00022723"/>
    </source>
</evidence>
<accession>A0A1S1H835</accession>
<keyword evidence="2 4" id="KW-0479">Metal-binding</keyword>
<evidence type="ECO:0000256" key="3">
    <source>
        <dbReference type="ARBA" id="ARBA00022842"/>
    </source>
</evidence>
<dbReference type="OrthoDB" id="9785695at2"/>
<dbReference type="EMBL" id="MIPT01000001">
    <property type="protein sequence ID" value="OHT18205.1"/>
    <property type="molecule type" value="Genomic_DNA"/>
</dbReference>
<dbReference type="GO" id="GO:0046854">
    <property type="term" value="P:phosphatidylinositol phosphate biosynthetic process"/>
    <property type="evidence" value="ECO:0007669"/>
    <property type="project" value="InterPro"/>
</dbReference>
<dbReference type="GO" id="GO:0046872">
    <property type="term" value="F:metal ion binding"/>
    <property type="evidence" value="ECO:0007669"/>
    <property type="project" value="UniProtKB-KW"/>
</dbReference>
<dbReference type="PROSITE" id="PS00630">
    <property type="entry name" value="IMP_2"/>
    <property type="match status" value="1"/>
</dbReference>
<feature type="binding site" evidence="4">
    <location>
        <position position="95"/>
    </location>
    <ligand>
        <name>Mg(2+)</name>
        <dbReference type="ChEBI" id="CHEBI:18420"/>
        <label>1</label>
        <note>catalytic</note>
    </ligand>
</feature>
<comment type="caution">
    <text evidence="5">The sequence shown here is derived from an EMBL/GenBank/DDBJ whole genome shotgun (WGS) entry which is preliminary data.</text>
</comment>
<evidence type="ECO:0000256" key="4">
    <source>
        <dbReference type="PIRSR" id="PIRSR600760-2"/>
    </source>
</evidence>
<keyword evidence="5" id="KW-0378">Hydrolase</keyword>
<gene>
    <name evidence="5" type="primary">suhB_1</name>
    <name evidence="5" type="ORF">BHE75_00174</name>
</gene>